<name>A0A9Y1CU99_9VIRU</name>
<reference evidence="2" key="1">
    <citation type="submission" date="2022-04" db="EMBL/GenBank/DDBJ databases">
        <authorList>
            <person name="Ye Z."/>
            <person name="Ren P."/>
        </authorList>
    </citation>
    <scope>NUCLEOTIDE SEQUENCE</scope>
    <source>
        <strain evidence="2">Nbu</strain>
    </source>
</reference>
<accession>A0A9Y1CU99</accession>
<dbReference type="Pfam" id="PF24664">
    <property type="entry name" value="Monjiviricetes_fusion"/>
    <property type="match status" value="1"/>
</dbReference>
<evidence type="ECO:0000313" key="2">
    <source>
        <dbReference type="EMBL" id="URF13779.1"/>
    </source>
</evidence>
<keyword evidence="1" id="KW-0812">Transmembrane</keyword>
<keyword evidence="1" id="KW-1133">Transmembrane helix</keyword>
<dbReference type="EMBL" id="ON191814">
    <property type="protein sequence ID" value="URF13779.1"/>
    <property type="molecule type" value="Viral_cRNA"/>
</dbReference>
<proteinExistence type="predicted"/>
<evidence type="ECO:0000256" key="1">
    <source>
        <dbReference type="SAM" id="Phobius"/>
    </source>
</evidence>
<keyword evidence="1" id="KW-0472">Membrane</keyword>
<organism evidence="2">
    <name type="scientific">Chuvivirus sp</name>
    <dbReference type="NCBI Taxonomy" id="2948592"/>
    <lineage>
        <taxon>Viruses</taxon>
        <taxon>Riboviria</taxon>
        <taxon>Orthornavirae</taxon>
        <taxon>Negarnaviricota</taxon>
        <taxon>Haploviricotina</taxon>
        <taxon>Monjiviricetes</taxon>
        <taxon>Jingchuvirales</taxon>
        <taxon>Chuviridae</taxon>
        <taxon>Chuvivirus</taxon>
    </lineage>
</organism>
<protein>
    <submittedName>
        <fullName evidence="2">ORF2</fullName>
    </submittedName>
</protein>
<feature type="transmembrane region" description="Helical" evidence="1">
    <location>
        <begin position="568"/>
        <end position="589"/>
    </location>
</feature>
<sequence length="669" mass="75029">MLCGRIEFLFILLYVFCCCRLSRAESGSMDTLVAYDCRHPDIQITSLSVLSPELCKDNVPSQPPSKEAYVQVIQQNVVYPVTYISCRIHRIMNIHYCGYHSDISYVVEDGIRDEIISISREECERLVVTKTYHTGFGQMISNIVINASSTFNVQLHGVNRKDGTCSSGSQFEYKGAIYKRATVQAIYHILVTTGLAEVSGADNKAHFAGGLTCSYDRREECILPYLGYTYLLEFSGSCQKRELSLIYTGSVQKLYDNRTQSSIYIKDGDDYMFAIEATGWSKKCGRKVITTPHASLFIVEISPGDELIKPTEAIASREVDISLYINTKLVFLDRHIGKAFTSIYNLFKKHQCEVERRTINNLLTLAFLSGSEFAYAYKQVAGYTAELRGEVIHIVKCIPVPVQHRVVTGCFAEIPVVYNNTDMYISPRNRIVMKKAHEVDCSPLMPVKYFLGKNWYTIYPHLSESKSPDSLSPSTVEDFSYKSPQGLVAGGLYTKETMEDFRETILFGAEREAITSTIARAYGGLPVNEQQGSIINLLAQREVLTLSDLLQNTVGVWYHRISDLGSAIFGLCMLYTIIAKSLNIVLALFENYRRFGISWKLSAGIVPNLSHHMVLRSYLPLVRYRKADIVPAPVMEDDGSHVIGSSCAAPVYPPLYPVINDPASVLNKT</sequence>